<evidence type="ECO:0000256" key="5">
    <source>
        <dbReference type="ARBA" id="ARBA00023170"/>
    </source>
</evidence>
<dbReference type="InterPro" id="IPR007750">
    <property type="entry name" value="DUF674"/>
</dbReference>
<dbReference type="GO" id="GO:0005507">
    <property type="term" value="F:copper ion binding"/>
    <property type="evidence" value="ECO:0007669"/>
    <property type="project" value="InterPro"/>
</dbReference>
<evidence type="ECO:0000256" key="3">
    <source>
        <dbReference type="ARBA" id="ARBA00022606"/>
    </source>
</evidence>
<dbReference type="SUPFAM" id="SSF49503">
    <property type="entry name" value="Cupredoxins"/>
    <property type="match status" value="1"/>
</dbReference>
<dbReference type="InterPro" id="IPR000477">
    <property type="entry name" value="RT_dom"/>
</dbReference>
<keyword evidence="9" id="KW-1185">Reference proteome</keyword>
<dbReference type="PANTHER" id="PTHR33116">
    <property type="entry name" value="REVERSE TRANSCRIPTASE ZINC-BINDING DOMAIN-CONTAINING PROTEIN-RELATED-RELATED"/>
    <property type="match status" value="1"/>
</dbReference>
<dbReference type="InterPro" id="IPR000014">
    <property type="entry name" value="PAS"/>
</dbReference>
<dbReference type="GO" id="GO:0009881">
    <property type="term" value="F:photoreceptor activity"/>
    <property type="evidence" value="ECO:0007669"/>
    <property type="project" value="UniProtKB-KW"/>
</dbReference>
<dbReference type="Gene3D" id="2.60.40.420">
    <property type="entry name" value="Cupredoxins - blue copper proteins"/>
    <property type="match status" value="1"/>
</dbReference>
<comment type="similarity">
    <text evidence="1">Belongs to the multicopper oxidase family.</text>
</comment>
<dbReference type="Pfam" id="PF13426">
    <property type="entry name" value="PAS_9"/>
    <property type="match status" value="1"/>
</dbReference>
<comment type="caution">
    <text evidence="8">The sequence shown here is derived from an EMBL/GenBank/DDBJ whole genome shotgun (WGS) entry which is preliminary data.</text>
</comment>
<dbReference type="Pfam" id="PF00078">
    <property type="entry name" value="RVT_1"/>
    <property type="match status" value="1"/>
</dbReference>
<evidence type="ECO:0000256" key="2">
    <source>
        <dbReference type="ARBA" id="ARBA00022543"/>
    </source>
</evidence>
<accession>A0A445FV82</accession>
<dbReference type="InterPro" id="IPR035965">
    <property type="entry name" value="PAS-like_dom_sf"/>
</dbReference>
<dbReference type="InterPro" id="IPR008972">
    <property type="entry name" value="Cupredoxin"/>
</dbReference>
<feature type="domain" description="PAS" evidence="6">
    <location>
        <begin position="449"/>
        <end position="469"/>
    </location>
</feature>
<dbReference type="SUPFAM" id="SSF55785">
    <property type="entry name" value="PYP-like sensor domain (PAS domain)"/>
    <property type="match status" value="1"/>
</dbReference>
<evidence type="ECO:0000259" key="6">
    <source>
        <dbReference type="PROSITE" id="PS50112"/>
    </source>
</evidence>
<evidence type="ECO:0000256" key="1">
    <source>
        <dbReference type="ARBA" id="ARBA00010609"/>
    </source>
</evidence>
<dbReference type="PANTHER" id="PTHR33116:SF78">
    <property type="entry name" value="OS12G0587133 PROTEIN"/>
    <property type="match status" value="1"/>
</dbReference>
<keyword evidence="5" id="KW-0675">Receptor</keyword>
<protein>
    <submittedName>
        <fullName evidence="8">Protein TWIN LOV 1 isoform A</fullName>
    </submittedName>
</protein>
<gene>
    <name evidence="8" type="ORF">D0Y65_049056</name>
</gene>
<dbReference type="PROSITE" id="PS50878">
    <property type="entry name" value="RT_POL"/>
    <property type="match status" value="1"/>
</dbReference>
<dbReference type="Pfam" id="PF07732">
    <property type="entry name" value="Cu-oxidase_3"/>
    <property type="match status" value="1"/>
</dbReference>
<name>A0A445FV82_GLYSO</name>
<keyword evidence="2" id="KW-0600">Photoreceptor protein</keyword>
<evidence type="ECO:0000256" key="4">
    <source>
        <dbReference type="ARBA" id="ARBA00022991"/>
    </source>
</evidence>
<dbReference type="SUPFAM" id="SSF56672">
    <property type="entry name" value="DNA/RNA polymerases"/>
    <property type="match status" value="1"/>
</dbReference>
<reference evidence="8 9" key="1">
    <citation type="submission" date="2018-09" db="EMBL/GenBank/DDBJ databases">
        <title>A high-quality reference genome of wild soybean provides a powerful tool to mine soybean genomes.</title>
        <authorList>
            <person name="Xie M."/>
            <person name="Chung C.Y.L."/>
            <person name="Li M.-W."/>
            <person name="Wong F.-L."/>
            <person name="Chan T.-F."/>
            <person name="Lam H.-M."/>
        </authorList>
    </citation>
    <scope>NUCLEOTIDE SEQUENCE [LARGE SCALE GENOMIC DNA]</scope>
    <source>
        <strain evidence="9">cv. W05</strain>
        <tissue evidence="8">Hypocotyl of etiolated seedlings</tissue>
    </source>
</reference>
<proteinExistence type="inferred from homology"/>
<dbReference type="InterPro" id="IPR043502">
    <property type="entry name" value="DNA/RNA_pol_sf"/>
</dbReference>
<dbReference type="Pfam" id="PF05056">
    <property type="entry name" value="DUF674"/>
    <property type="match status" value="1"/>
</dbReference>
<evidence type="ECO:0000313" key="8">
    <source>
        <dbReference type="EMBL" id="RZB52845.1"/>
    </source>
</evidence>
<dbReference type="Proteomes" id="UP000289340">
    <property type="component" value="Chromosome 18"/>
</dbReference>
<dbReference type="PROSITE" id="PS50112">
    <property type="entry name" value="PAS"/>
    <property type="match status" value="1"/>
</dbReference>
<keyword evidence="3" id="KW-0716">Sensory transduction</keyword>
<evidence type="ECO:0000259" key="7">
    <source>
        <dbReference type="PROSITE" id="PS50878"/>
    </source>
</evidence>
<organism evidence="8 9">
    <name type="scientific">Glycine soja</name>
    <name type="common">Wild soybean</name>
    <dbReference type="NCBI Taxonomy" id="3848"/>
    <lineage>
        <taxon>Eukaryota</taxon>
        <taxon>Viridiplantae</taxon>
        <taxon>Streptophyta</taxon>
        <taxon>Embryophyta</taxon>
        <taxon>Tracheophyta</taxon>
        <taxon>Spermatophyta</taxon>
        <taxon>Magnoliopsida</taxon>
        <taxon>eudicotyledons</taxon>
        <taxon>Gunneridae</taxon>
        <taxon>Pentapetalae</taxon>
        <taxon>rosids</taxon>
        <taxon>fabids</taxon>
        <taxon>Fabales</taxon>
        <taxon>Fabaceae</taxon>
        <taxon>Papilionoideae</taxon>
        <taxon>50 kb inversion clade</taxon>
        <taxon>NPAAA clade</taxon>
        <taxon>indigoferoid/millettioid clade</taxon>
        <taxon>Phaseoleae</taxon>
        <taxon>Glycine</taxon>
        <taxon>Glycine subgen. Soja</taxon>
    </lineage>
</organism>
<sequence>MGNLQQAHSHSGHLQGPMFSTDLLIKSRGLIIFHSLLFSTGFKHSYSTTQLMSRKFGAQSIQIAETLETIWHAEISVKTDCGCLHMHGHFPFAIPNVNFEKAYDSASWSFLDYMLDRMGFNLTWRKWIKACLQSATISILVNGSPTKEFVPTRGLRQGDPLVPLLFNIVAEGLTGMMRVAIAKNLYRSFMVGKQSQPVNILQYADDIVFVWHASWDNVIVLKPMLRGFELASGLKINIAKSQFGIFGAGANLIHEAAQFLNCRHIETPFHYLGFPIGAKSTNSLVWEPLISKYEAKLSKWNQKILSMARKLWARILMSKYGGWSDLSNGRDKAWHSQWWKDLRKLYQQPEFTLIHQQMIHAKKCYYNSPDLLSTFKSKSCKCGDMLAKPISPRSCDVLNGFVKSSATFVITDDWKLVPDSTRSSNSSNVSSLPSNSFTITDPSIPGHPIVFANPSFLKLTGYSLREVLGWPAAIFSGPLTSQKFVIEIHEIVREEGNAQVILLNYHIDDMPFWMLFCVSPVFSSDGGAVVHFVVVQVPLQKKEGSGVRDFGFGFGPIRALCCSTLIITFVHFVAVQIKSLCLCLSLDQSLERSGIQAPNLISSFYSDFILSYVTQCLIQPGQSYVYNFTIKGQRGTLLWHAHITWLRATVYGGIVILPKKGISYPFPKPDKEEIIILGACGCPLVPPPQVRCFPYNQVSIYELNN</sequence>
<evidence type="ECO:0000313" key="9">
    <source>
        <dbReference type="Proteomes" id="UP000289340"/>
    </source>
</evidence>
<dbReference type="EMBL" id="QZWG01000018">
    <property type="protein sequence ID" value="RZB52845.1"/>
    <property type="molecule type" value="Genomic_DNA"/>
</dbReference>
<dbReference type="InterPro" id="IPR011707">
    <property type="entry name" value="Cu-oxidase-like_N"/>
</dbReference>
<dbReference type="AlphaFoldDB" id="A0A445FV82"/>
<dbReference type="CDD" id="cd00130">
    <property type="entry name" value="PAS"/>
    <property type="match status" value="1"/>
</dbReference>
<keyword evidence="4" id="KW-0157">Chromophore</keyword>
<dbReference type="Gene3D" id="3.30.450.20">
    <property type="entry name" value="PAS domain"/>
    <property type="match status" value="1"/>
</dbReference>
<feature type="domain" description="Reverse transcriptase" evidence="7">
    <location>
        <begin position="1"/>
        <end position="276"/>
    </location>
</feature>